<comment type="caution">
    <text evidence="4">The sequence shown here is derived from an EMBL/GenBank/DDBJ whole genome shotgun (WGS) entry which is preliminary data.</text>
</comment>
<dbReference type="InterPro" id="IPR006108">
    <property type="entry name" value="3HC_DH_C"/>
</dbReference>
<dbReference type="EMBL" id="JAHRVA010000001">
    <property type="protein sequence ID" value="MBV2142148.1"/>
    <property type="molecule type" value="Genomic_DNA"/>
</dbReference>
<dbReference type="GO" id="GO:0016616">
    <property type="term" value="F:oxidoreductase activity, acting on the CH-OH group of donors, NAD or NADP as acceptor"/>
    <property type="evidence" value="ECO:0007669"/>
    <property type="project" value="InterPro"/>
</dbReference>
<evidence type="ECO:0000313" key="5">
    <source>
        <dbReference type="Proteomes" id="UP000752297"/>
    </source>
</evidence>
<evidence type="ECO:0000259" key="2">
    <source>
        <dbReference type="Pfam" id="PF00725"/>
    </source>
</evidence>
<dbReference type="InterPro" id="IPR022694">
    <property type="entry name" value="3-OHacyl-CoA_DH"/>
</dbReference>
<evidence type="ECO:0000259" key="3">
    <source>
        <dbReference type="Pfam" id="PF02737"/>
    </source>
</evidence>
<dbReference type="GO" id="GO:0070403">
    <property type="term" value="F:NAD+ binding"/>
    <property type="evidence" value="ECO:0007669"/>
    <property type="project" value="InterPro"/>
</dbReference>
<dbReference type="PANTHER" id="PTHR48075">
    <property type="entry name" value="3-HYDROXYACYL-COA DEHYDROGENASE FAMILY PROTEIN"/>
    <property type="match status" value="1"/>
</dbReference>
<dbReference type="AlphaFoldDB" id="A0A949PK01"/>
<dbReference type="Proteomes" id="UP000752297">
    <property type="component" value="Unassembled WGS sequence"/>
</dbReference>
<feature type="domain" description="3-hydroxyacyl-CoA dehydrogenase NAD binding" evidence="3">
    <location>
        <begin position="6"/>
        <end position="181"/>
    </location>
</feature>
<gene>
    <name evidence="4" type="ORF">KUG47_01385</name>
</gene>
<organism evidence="4 5">
    <name type="scientific">Falsochrobactrum tianjinense</name>
    <dbReference type="NCBI Taxonomy" id="2706015"/>
    <lineage>
        <taxon>Bacteria</taxon>
        <taxon>Pseudomonadati</taxon>
        <taxon>Pseudomonadota</taxon>
        <taxon>Alphaproteobacteria</taxon>
        <taxon>Hyphomicrobiales</taxon>
        <taxon>Brucellaceae</taxon>
        <taxon>Falsochrobactrum</taxon>
    </lineage>
</organism>
<dbReference type="Pfam" id="PF02737">
    <property type="entry name" value="3HCDH_N"/>
    <property type="match status" value="1"/>
</dbReference>
<dbReference type="InterPro" id="IPR006176">
    <property type="entry name" value="3-OHacyl-CoA_DH_NAD-bd"/>
</dbReference>
<sequence length="309" mass="33977">MIRSHKIAVIGGGLIGMSWASLFVAQGHEVTIVDPRSEAGDEFQAFLRDAWPMLRSLGLAEECCPPRVTVSQDIAAIKEADFVQECGPDRINVKRDLIAQIEEQIAHDTIIASSTSSLTATDIQRDALRPARILVGHPMNPPHLVPMVELVAGKLTTPDTVNRAEAFYNALKRVTIRVQKEVPGHLANRLTSALYREAVHIVAEGIATVEDVDKAISYGPGMRWALMGPHLIYHLGGGKGGYRHYLDHLGPTQEARWREHGTSQLTEAVKNALIGGIEKELANMDEASLTQRRDAALVELFQLKQKFGF</sequence>
<dbReference type="Pfam" id="PF00725">
    <property type="entry name" value="3HCDH"/>
    <property type="match status" value="1"/>
</dbReference>
<keyword evidence="1" id="KW-0560">Oxidoreductase</keyword>
<protein>
    <submittedName>
        <fullName evidence="4">NAD-binding protein</fullName>
    </submittedName>
</protein>
<keyword evidence="5" id="KW-1185">Reference proteome</keyword>
<dbReference type="PIRSF" id="PIRSF000105">
    <property type="entry name" value="HCDH"/>
    <property type="match status" value="1"/>
</dbReference>
<dbReference type="PANTHER" id="PTHR48075:SF5">
    <property type="entry name" value="3-HYDROXYBUTYRYL-COA DEHYDROGENASE"/>
    <property type="match status" value="1"/>
</dbReference>
<proteinExistence type="predicted"/>
<name>A0A949PK01_9HYPH</name>
<dbReference type="GO" id="GO:0006631">
    <property type="term" value="P:fatty acid metabolic process"/>
    <property type="evidence" value="ECO:0007669"/>
    <property type="project" value="InterPro"/>
</dbReference>
<evidence type="ECO:0000313" key="4">
    <source>
        <dbReference type="EMBL" id="MBV2142148.1"/>
    </source>
</evidence>
<feature type="domain" description="3-hydroxyacyl-CoA dehydrogenase C-terminal" evidence="2">
    <location>
        <begin position="184"/>
        <end position="252"/>
    </location>
</feature>
<dbReference type="RefSeq" id="WP_217676173.1">
    <property type="nucleotide sequence ID" value="NZ_JAHRVA010000001.1"/>
</dbReference>
<reference evidence="4 5" key="1">
    <citation type="submission" date="2021-06" db="EMBL/GenBank/DDBJ databases">
        <title>Falsochrobactrum tianjin sp.nov., a new petroleum-degrading bacteria isolated from oily soils.</title>
        <authorList>
            <person name="Chen G."/>
            <person name="Chen H."/>
            <person name="Tian J."/>
            <person name="Qing J."/>
            <person name="Zhong L."/>
            <person name="Ma W."/>
            <person name="Song Y."/>
            <person name="Cui X."/>
            <person name="Yan B."/>
        </authorList>
    </citation>
    <scope>NUCLEOTIDE SEQUENCE [LARGE SCALE GENOMIC DNA]</scope>
    <source>
        <strain evidence="4 5">TDYN1</strain>
    </source>
</reference>
<evidence type="ECO:0000256" key="1">
    <source>
        <dbReference type="ARBA" id="ARBA00023002"/>
    </source>
</evidence>
<accession>A0A949PK01</accession>